<evidence type="ECO:0000259" key="10">
    <source>
        <dbReference type="Pfam" id="PF08019"/>
    </source>
</evidence>
<accession>Q7MSA0</accession>
<feature type="domain" description="Phosphoethanolamine transferase N-terminal" evidence="10">
    <location>
        <begin position="54"/>
        <end position="200"/>
    </location>
</feature>
<evidence type="ECO:0000256" key="8">
    <source>
        <dbReference type="SAM" id="Phobius"/>
    </source>
</evidence>
<feature type="transmembrane region" description="Helical" evidence="8">
    <location>
        <begin position="118"/>
        <end position="136"/>
    </location>
</feature>
<dbReference type="HOGENOM" id="CLU_018534_1_0_7"/>
<dbReference type="InterPro" id="IPR012549">
    <property type="entry name" value="EptA-like_N"/>
</dbReference>
<evidence type="ECO:0000256" key="2">
    <source>
        <dbReference type="ARBA" id="ARBA00022475"/>
    </source>
</evidence>
<dbReference type="InterPro" id="IPR058130">
    <property type="entry name" value="PEA_transf_C"/>
</dbReference>
<gene>
    <name evidence="11" type="ordered locus">WS0643</name>
</gene>
<dbReference type="eggNOG" id="COG2194">
    <property type="taxonomic scope" value="Bacteria"/>
</dbReference>
<keyword evidence="3" id="KW-0997">Cell inner membrane</keyword>
<dbReference type="Gene3D" id="3.40.720.10">
    <property type="entry name" value="Alkaline Phosphatase, subunit A"/>
    <property type="match status" value="1"/>
</dbReference>
<keyword evidence="6 8" id="KW-1133">Transmembrane helix</keyword>
<keyword evidence="7 8" id="KW-0472">Membrane</keyword>
<dbReference type="GO" id="GO:0009244">
    <property type="term" value="P:lipopolysaccharide core region biosynthetic process"/>
    <property type="evidence" value="ECO:0007669"/>
    <property type="project" value="TreeGrafter"/>
</dbReference>
<keyword evidence="2" id="KW-1003">Cell membrane</keyword>
<dbReference type="EMBL" id="BX571658">
    <property type="protein sequence ID" value="CAE09774.1"/>
    <property type="molecule type" value="Genomic_DNA"/>
</dbReference>
<comment type="subcellular location">
    <subcellularLocation>
        <location evidence="1">Cell inner membrane</location>
        <topology evidence="1">Multi-pass membrane protein</topology>
    </subcellularLocation>
</comment>
<keyword evidence="5 8" id="KW-0812">Transmembrane</keyword>
<evidence type="ECO:0000259" key="9">
    <source>
        <dbReference type="Pfam" id="PF00884"/>
    </source>
</evidence>
<feature type="transmembrane region" description="Helical" evidence="8">
    <location>
        <begin position="68"/>
        <end position="87"/>
    </location>
</feature>
<dbReference type="InterPro" id="IPR040423">
    <property type="entry name" value="PEA_transferase"/>
</dbReference>
<dbReference type="Pfam" id="PF00884">
    <property type="entry name" value="Sulfatase"/>
    <property type="match status" value="1"/>
</dbReference>
<evidence type="ECO:0000256" key="5">
    <source>
        <dbReference type="ARBA" id="ARBA00022692"/>
    </source>
</evidence>
<feature type="domain" description="Sulfatase N-terminal" evidence="9">
    <location>
        <begin position="229"/>
        <end position="506"/>
    </location>
</feature>
<dbReference type="Proteomes" id="UP000000422">
    <property type="component" value="Chromosome"/>
</dbReference>
<keyword evidence="4" id="KW-0808">Transferase</keyword>
<proteinExistence type="predicted"/>
<name>Q7MSA0_WOLSU</name>
<evidence type="ECO:0000256" key="6">
    <source>
        <dbReference type="ARBA" id="ARBA00022989"/>
    </source>
</evidence>
<sequence length="522" mass="59742">MLLRPSLSSGKLLILSTLLFVALANTRLYSHLFAFAKEGMNPLFFTSLPLVHASLLFLILLPFSSRFTLKPFLSIAIGIAALSSYFMNRYGTVISHEMVQNVMQTDRGEALELINTDLLLHLFVWVVFPLALLWSIRLKKESWSEALFFRLKWLIGIIFFLLLVITTLGKSYFSFFRNHSDFRLYTNPTYPLYSTLKYFALQHQLPTPQTIQAIGMDAHMASHEEKKRLVLFIVGETARAANFSLGGYLRETNPLLAKQEVLFLPQFYSCGTATAISLPCLFSDLTQSQYSDKKSRYRENLLDVLQRAGVRIIWHGNNSGFCKGVCNRIADTLNYSGEVFDEKLLEGLDQKLEKKYQDTFIVLHQEGSHGPTYYKRYPSAFAHFTPACNTSELQKCSQEELINVYDNTILYTDFLLSRSIEWLKNYQDRYQVALIYVSDHGESLGENGIYLHGLPYTIAPDEQKRVGALAWIGKDLDSYKQALKSRQNDQLSHDYLFSSLLHLANVATTVYNPDLDFFLPKD</sequence>
<evidence type="ECO:0000256" key="4">
    <source>
        <dbReference type="ARBA" id="ARBA00022679"/>
    </source>
</evidence>
<evidence type="ECO:0000313" key="12">
    <source>
        <dbReference type="Proteomes" id="UP000000422"/>
    </source>
</evidence>
<evidence type="ECO:0000256" key="1">
    <source>
        <dbReference type="ARBA" id="ARBA00004429"/>
    </source>
</evidence>
<dbReference type="NCBIfam" id="NF028537">
    <property type="entry name" value="P_eth_NH2_trans"/>
    <property type="match status" value="1"/>
</dbReference>
<reference evidence="11 12" key="1">
    <citation type="journal article" date="2003" name="Proc. Natl. Acad. Sci. U.S.A.">
        <title>Complete genome sequence and analysis of Wolinella succinogenes.</title>
        <authorList>
            <person name="Baar C."/>
            <person name="Eppinger M."/>
            <person name="Raddatz G."/>
            <person name="Simon JM."/>
            <person name="Lanz C."/>
            <person name="Klimmek O."/>
            <person name="Nandakumar R."/>
            <person name="Gross R."/>
            <person name="Rosinus A."/>
            <person name="Keller H."/>
            <person name="Jagtap P."/>
            <person name="Linke B."/>
            <person name="Meyer F."/>
            <person name="Lederer H."/>
            <person name="Schuster S.C."/>
        </authorList>
    </citation>
    <scope>NUCLEOTIDE SEQUENCE [LARGE SCALE GENOMIC DNA]</scope>
    <source>
        <strain evidence="12">ATCC 29543 / DSM 1740 / CCUG 13145 / JCM 31913 / LMG 7466 / NCTC 11488 / FDC 602W</strain>
    </source>
</reference>
<dbReference type="SUPFAM" id="SSF53649">
    <property type="entry name" value="Alkaline phosphatase-like"/>
    <property type="match status" value="1"/>
</dbReference>
<evidence type="ECO:0000313" key="11">
    <source>
        <dbReference type="EMBL" id="CAE09774.1"/>
    </source>
</evidence>
<organism evidence="12">
    <name type="scientific">Wolinella succinogenes (strain ATCC 29543 / DSM 1740 / CCUG 13145 / JCM 31913 / LMG 7466 / NCTC 11488 / FDC 602W)</name>
    <name type="common">Vibrio succinogenes</name>
    <dbReference type="NCBI Taxonomy" id="273121"/>
    <lineage>
        <taxon>Bacteria</taxon>
        <taxon>Pseudomonadati</taxon>
        <taxon>Campylobacterota</taxon>
        <taxon>Epsilonproteobacteria</taxon>
        <taxon>Campylobacterales</taxon>
        <taxon>Helicobacteraceae</taxon>
        <taxon>Wolinella</taxon>
    </lineage>
</organism>
<dbReference type="InterPro" id="IPR017850">
    <property type="entry name" value="Alkaline_phosphatase_core_sf"/>
</dbReference>
<dbReference type="Pfam" id="PF08019">
    <property type="entry name" value="EptA_B_N"/>
    <property type="match status" value="1"/>
</dbReference>
<dbReference type="GO" id="GO:0016776">
    <property type="term" value="F:phosphotransferase activity, phosphate group as acceptor"/>
    <property type="evidence" value="ECO:0007669"/>
    <property type="project" value="TreeGrafter"/>
</dbReference>
<dbReference type="PANTHER" id="PTHR30443">
    <property type="entry name" value="INNER MEMBRANE PROTEIN"/>
    <property type="match status" value="1"/>
</dbReference>
<keyword evidence="12" id="KW-1185">Reference proteome</keyword>
<evidence type="ECO:0000256" key="3">
    <source>
        <dbReference type="ARBA" id="ARBA00022519"/>
    </source>
</evidence>
<feature type="transmembrane region" description="Helical" evidence="8">
    <location>
        <begin position="40"/>
        <end position="61"/>
    </location>
</feature>
<dbReference type="GO" id="GO:0005886">
    <property type="term" value="C:plasma membrane"/>
    <property type="evidence" value="ECO:0007669"/>
    <property type="project" value="UniProtKB-SubCell"/>
</dbReference>
<dbReference type="STRING" id="273121.WS0643"/>
<feature type="transmembrane region" description="Helical" evidence="8">
    <location>
        <begin position="148"/>
        <end position="169"/>
    </location>
</feature>
<dbReference type="AlphaFoldDB" id="Q7MSA0"/>
<dbReference type="RefSeq" id="WP_011138574.1">
    <property type="nucleotide sequence ID" value="NC_005090.1"/>
</dbReference>
<protein>
    <submittedName>
        <fullName evidence="11">Uncharacterized protein</fullName>
    </submittedName>
</protein>
<dbReference type="PANTHER" id="PTHR30443:SF0">
    <property type="entry name" value="PHOSPHOETHANOLAMINE TRANSFERASE EPTA"/>
    <property type="match status" value="1"/>
</dbReference>
<dbReference type="InterPro" id="IPR000917">
    <property type="entry name" value="Sulfatase_N"/>
</dbReference>
<evidence type="ECO:0000256" key="7">
    <source>
        <dbReference type="ARBA" id="ARBA00023136"/>
    </source>
</evidence>
<dbReference type="CDD" id="cd16017">
    <property type="entry name" value="LptA"/>
    <property type="match status" value="1"/>
</dbReference>
<dbReference type="KEGG" id="wsu:WS0643"/>